<dbReference type="Gene3D" id="1.10.10.60">
    <property type="entry name" value="Homeodomain-like"/>
    <property type="match status" value="1"/>
</dbReference>
<dbReference type="PANTHER" id="PTHR43479:SF11">
    <property type="entry name" value="ACREF_ENVCD OPERON REPRESSOR-RELATED"/>
    <property type="match status" value="1"/>
</dbReference>
<dbReference type="PANTHER" id="PTHR43479">
    <property type="entry name" value="ACREF/ENVCD OPERON REPRESSOR-RELATED"/>
    <property type="match status" value="1"/>
</dbReference>
<keyword evidence="1 2" id="KW-0238">DNA-binding</keyword>
<name>A0A1R1F270_9BACL</name>
<organism evidence="4 5">
    <name type="scientific">Paenibacillus rhizosphaerae</name>
    <dbReference type="NCBI Taxonomy" id="297318"/>
    <lineage>
        <taxon>Bacteria</taxon>
        <taxon>Bacillati</taxon>
        <taxon>Bacillota</taxon>
        <taxon>Bacilli</taxon>
        <taxon>Bacillales</taxon>
        <taxon>Paenibacillaceae</taxon>
        <taxon>Paenibacillus</taxon>
    </lineage>
</organism>
<proteinExistence type="predicted"/>
<dbReference type="Proteomes" id="UP000187172">
    <property type="component" value="Unassembled WGS sequence"/>
</dbReference>
<reference evidence="4 5" key="1">
    <citation type="submission" date="2016-11" db="EMBL/GenBank/DDBJ databases">
        <title>Paenibacillus species isolates.</title>
        <authorList>
            <person name="Beno S.M."/>
        </authorList>
    </citation>
    <scope>NUCLEOTIDE SEQUENCE [LARGE SCALE GENOMIC DNA]</scope>
    <source>
        <strain evidence="4 5">FSL R5-0378</strain>
    </source>
</reference>
<dbReference type="GO" id="GO:0003700">
    <property type="term" value="F:DNA-binding transcription factor activity"/>
    <property type="evidence" value="ECO:0007669"/>
    <property type="project" value="InterPro"/>
</dbReference>
<dbReference type="SUPFAM" id="SSF48498">
    <property type="entry name" value="Tetracyclin repressor-like, C-terminal domain"/>
    <property type="match status" value="1"/>
</dbReference>
<dbReference type="EMBL" id="MRTP01000001">
    <property type="protein sequence ID" value="OMF58046.1"/>
    <property type="molecule type" value="Genomic_DNA"/>
</dbReference>
<dbReference type="InterPro" id="IPR013571">
    <property type="entry name" value="Tscrpt_reg_QacR_C"/>
</dbReference>
<dbReference type="SUPFAM" id="SSF46689">
    <property type="entry name" value="Homeodomain-like"/>
    <property type="match status" value="1"/>
</dbReference>
<protein>
    <submittedName>
        <fullName evidence="4">TetR family transcriptional regulator</fullName>
    </submittedName>
</protein>
<evidence type="ECO:0000256" key="1">
    <source>
        <dbReference type="ARBA" id="ARBA00023125"/>
    </source>
</evidence>
<dbReference type="InterPro" id="IPR036271">
    <property type="entry name" value="Tet_transcr_reg_TetR-rel_C_sf"/>
</dbReference>
<dbReference type="PROSITE" id="PS50977">
    <property type="entry name" value="HTH_TETR_2"/>
    <property type="match status" value="1"/>
</dbReference>
<keyword evidence="5" id="KW-1185">Reference proteome</keyword>
<evidence type="ECO:0000313" key="4">
    <source>
        <dbReference type="EMBL" id="OMF58046.1"/>
    </source>
</evidence>
<feature type="DNA-binding region" description="H-T-H motif" evidence="2">
    <location>
        <begin position="31"/>
        <end position="50"/>
    </location>
</feature>
<comment type="caution">
    <text evidence="4">The sequence shown here is derived from an EMBL/GenBank/DDBJ whole genome shotgun (WGS) entry which is preliminary data.</text>
</comment>
<dbReference type="PRINTS" id="PR00455">
    <property type="entry name" value="HTHTETR"/>
</dbReference>
<dbReference type="InterPro" id="IPR050624">
    <property type="entry name" value="HTH-type_Tx_Regulator"/>
</dbReference>
<dbReference type="Pfam" id="PF08360">
    <property type="entry name" value="TetR_C_5"/>
    <property type="match status" value="1"/>
</dbReference>
<dbReference type="STRING" id="297318.BK138_05625"/>
<dbReference type="AlphaFoldDB" id="A0A1R1F270"/>
<evidence type="ECO:0000256" key="2">
    <source>
        <dbReference type="PROSITE-ProRule" id="PRU00335"/>
    </source>
</evidence>
<feature type="domain" description="HTH tetR-type" evidence="3">
    <location>
        <begin position="8"/>
        <end position="68"/>
    </location>
</feature>
<dbReference type="Pfam" id="PF00440">
    <property type="entry name" value="TetR_N"/>
    <property type="match status" value="1"/>
</dbReference>
<dbReference type="Gene3D" id="1.10.357.10">
    <property type="entry name" value="Tetracycline Repressor, domain 2"/>
    <property type="match status" value="1"/>
</dbReference>
<accession>A0A1R1F270</accession>
<sequence length="195" mass="22071">MKRHYDSEETRRIIAEKAAQLFSQKGFAGTSISDISKASGFSKGHVYYHFENKEKLFVYLALDSMRAWGEKWAGVSPNYKTARDKLYAMSSFVMNNYQTPLLKVGQELAANPATSPETVHQLYGLAVTPMQAYSDIFQYGIDTGEFEIDDLQGTTFIFGTLLGALCQHIYTMEHEQLHGLFRKSVDLFLSGILKR</sequence>
<evidence type="ECO:0000259" key="3">
    <source>
        <dbReference type="PROSITE" id="PS50977"/>
    </source>
</evidence>
<dbReference type="InterPro" id="IPR001647">
    <property type="entry name" value="HTH_TetR"/>
</dbReference>
<dbReference type="RefSeq" id="WP_076167112.1">
    <property type="nucleotide sequence ID" value="NZ_MRTP01000001.1"/>
</dbReference>
<dbReference type="InterPro" id="IPR009057">
    <property type="entry name" value="Homeodomain-like_sf"/>
</dbReference>
<evidence type="ECO:0000313" key="5">
    <source>
        <dbReference type="Proteomes" id="UP000187172"/>
    </source>
</evidence>
<gene>
    <name evidence="4" type="ORF">BK138_05625</name>
</gene>
<dbReference type="GO" id="GO:0003677">
    <property type="term" value="F:DNA binding"/>
    <property type="evidence" value="ECO:0007669"/>
    <property type="project" value="UniProtKB-UniRule"/>
</dbReference>
<dbReference type="GO" id="GO:0045892">
    <property type="term" value="P:negative regulation of DNA-templated transcription"/>
    <property type="evidence" value="ECO:0007669"/>
    <property type="project" value="InterPro"/>
</dbReference>